<evidence type="ECO:0000259" key="2">
    <source>
        <dbReference type="Pfam" id="PF09949"/>
    </source>
</evidence>
<organism evidence="3 4">
    <name type="scientific">Torulaspora delbrueckii</name>
    <name type="common">Yeast</name>
    <name type="synonym">Candida colliculosa</name>
    <dbReference type="NCBI Taxonomy" id="4950"/>
    <lineage>
        <taxon>Eukaryota</taxon>
        <taxon>Fungi</taxon>
        <taxon>Dikarya</taxon>
        <taxon>Ascomycota</taxon>
        <taxon>Saccharomycotina</taxon>
        <taxon>Saccharomycetes</taxon>
        <taxon>Saccharomycetales</taxon>
        <taxon>Saccharomycetaceae</taxon>
        <taxon>Torulaspora</taxon>
    </lineage>
</organism>
<dbReference type="InterPro" id="IPR052935">
    <property type="entry name" value="Mg2+_PAP"/>
</dbReference>
<protein>
    <recommendedName>
        <fullName evidence="2">Phosphatidate phosphatase APP1 catalytic domain-containing protein</fullName>
    </recommendedName>
</protein>
<feature type="compositionally biased region" description="Basic and acidic residues" evidence="1">
    <location>
        <begin position="461"/>
        <end position="476"/>
    </location>
</feature>
<proteinExistence type="predicted"/>
<sequence length="560" mass="63621">MNQYGQNMNMKSNIGGNDGALLNKRQRLLNLMKNTKDSYMHGWSSGLPQRTLDSIRGTDSENPPDSNLPLDMDIQFYPTYTTKSEEGYETMVRLAVFSPGNPASRRNRILLSLCKQYLRPANPEAVDDANESKFDDPSTSESTLTAKSSASTLTLNGLHDNGSPAPDELDVLKSRIAGFMIRKIPNLPIIIDLLSREGPGYYDTTLATTNNIGNISLRIRSEFLPTDIRITLDTPTDFPKVITHRFPCNFIKPNGYGVISDIDDTIKHTGVTGDKRSMFRSVFLNDINTWLINDVSRWYKKLKELFQADFFYVSNSPVQTYPTLYQYVSNHFPAGPLFLKQYTGNLLSSIMTSSANRKLGAITQILKDFPNKKFILIGDSGEQDFEAYLSTASQYQEQICGIYIRCCKDSLSDMGLRETEVMHELNDIISEQYLSHKSKETRKKRPPPPVSLLKPDLSPEQQKEIKESRLKPKNRDLPTLPPRPSEVQDLESSVYCTPSTQNDYGTYNQFFDKKADAWRSRVLNGVRTLKSLNKDKPIRVMFFTDPKVPLEDYVNEVQRE</sequence>
<dbReference type="GO" id="GO:0008195">
    <property type="term" value="F:phosphatidate phosphatase activity"/>
    <property type="evidence" value="ECO:0007669"/>
    <property type="project" value="EnsemblFungi"/>
</dbReference>
<feature type="region of interest" description="Disordered" evidence="1">
    <location>
        <begin position="124"/>
        <end position="147"/>
    </location>
</feature>
<evidence type="ECO:0000256" key="1">
    <source>
        <dbReference type="SAM" id="MobiDB-lite"/>
    </source>
</evidence>
<evidence type="ECO:0000313" key="4">
    <source>
        <dbReference type="Proteomes" id="UP000005627"/>
    </source>
</evidence>
<gene>
    <name evidence="3" type="primary">TDEL0C04690</name>
    <name evidence="3" type="ORF">TDEL_0C04690</name>
</gene>
<evidence type="ECO:0000313" key="3">
    <source>
        <dbReference type="EMBL" id="CCE91358.1"/>
    </source>
</evidence>
<dbReference type="Pfam" id="PF09949">
    <property type="entry name" value="APP1_cat"/>
    <property type="match status" value="1"/>
</dbReference>
<dbReference type="Proteomes" id="UP000005627">
    <property type="component" value="Chromosome 3"/>
</dbReference>
<dbReference type="EMBL" id="HE616744">
    <property type="protein sequence ID" value="CCE91358.1"/>
    <property type="molecule type" value="Genomic_DNA"/>
</dbReference>
<dbReference type="PANTHER" id="PTHR28208:SF3">
    <property type="entry name" value="PHOSPHATIDATE PHOSPHATASE APP1"/>
    <property type="match status" value="1"/>
</dbReference>
<dbReference type="KEGG" id="tdl:TDEL_0C04690"/>
<dbReference type="STRING" id="1076872.G8ZS66"/>
<dbReference type="GeneID" id="11500693"/>
<dbReference type="FunCoup" id="G8ZS66">
    <property type="interactions" value="82"/>
</dbReference>
<dbReference type="PANTHER" id="PTHR28208">
    <property type="entry name" value="PHOSPHATIDATE PHOSPHATASE APP1"/>
    <property type="match status" value="1"/>
</dbReference>
<dbReference type="InParanoid" id="G8ZS66"/>
<keyword evidence="4" id="KW-1185">Reference proteome</keyword>
<name>G8ZS66_TORDE</name>
<dbReference type="RefSeq" id="XP_003680569.1">
    <property type="nucleotide sequence ID" value="XM_003680521.1"/>
</dbReference>
<dbReference type="eggNOG" id="ENOG502QT5E">
    <property type="taxonomic scope" value="Eukaryota"/>
</dbReference>
<dbReference type="HOGENOM" id="CLU_022324_0_0_1"/>
<feature type="region of interest" description="Disordered" evidence="1">
    <location>
        <begin position="436"/>
        <end position="492"/>
    </location>
</feature>
<accession>G8ZS66</accession>
<dbReference type="GO" id="GO:0006629">
    <property type="term" value="P:lipid metabolic process"/>
    <property type="evidence" value="ECO:0007669"/>
    <property type="project" value="EnsemblFungi"/>
</dbReference>
<feature type="domain" description="Phosphatidate phosphatase APP1 catalytic" evidence="2">
    <location>
        <begin position="256"/>
        <end position="406"/>
    </location>
</feature>
<reference evidence="3 4" key="1">
    <citation type="journal article" date="2011" name="Proc. Natl. Acad. Sci. U.S.A.">
        <title>Evolutionary erosion of yeast sex chromosomes by mating-type switching accidents.</title>
        <authorList>
            <person name="Gordon J.L."/>
            <person name="Armisen D."/>
            <person name="Proux-Wera E."/>
            <person name="Oheigeartaigh S.S."/>
            <person name="Byrne K.P."/>
            <person name="Wolfe K.H."/>
        </authorList>
    </citation>
    <scope>NUCLEOTIDE SEQUENCE [LARGE SCALE GENOMIC DNA]</scope>
    <source>
        <strain evidence="4">ATCC 10662 / CBS 1146 / NBRC 0425 / NCYC 2629 / NRRL Y-866</strain>
    </source>
</reference>
<dbReference type="GO" id="GO:0030479">
    <property type="term" value="C:actin cortical patch"/>
    <property type="evidence" value="ECO:0007669"/>
    <property type="project" value="EnsemblFungi"/>
</dbReference>
<dbReference type="AlphaFoldDB" id="G8ZS66"/>
<dbReference type="OrthoDB" id="541883at2759"/>
<dbReference type="InterPro" id="IPR019236">
    <property type="entry name" value="APP1_cat"/>
</dbReference>